<organism evidence="10 11">
    <name type="scientific">Mikania micrantha</name>
    <name type="common">bitter vine</name>
    <dbReference type="NCBI Taxonomy" id="192012"/>
    <lineage>
        <taxon>Eukaryota</taxon>
        <taxon>Viridiplantae</taxon>
        <taxon>Streptophyta</taxon>
        <taxon>Embryophyta</taxon>
        <taxon>Tracheophyta</taxon>
        <taxon>Spermatophyta</taxon>
        <taxon>Magnoliopsida</taxon>
        <taxon>eudicotyledons</taxon>
        <taxon>Gunneridae</taxon>
        <taxon>Pentapetalae</taxon>
        <taxon>asterids</taxon>
        <taxon>campanulids</taxon>
        <taxon>Asterales</taxon>
        <taxon>Asteraceae</taxon>
        <taxon>Asteroideae</taxon>
        <taxon>Heliantheae alliance</taxon>
        <taxon>Eupatorieae</taxon>
        <taxon>Mikania</taxon>
    </lineage>
</organism>
<dbReference type="InterPro" id="IPR027483">
    <property type="entry name" value="PInositol-4-P-4/5-kinase_C_sf"/>
</dbReference>
<dbReference type="PANTHER" id="PTHR23086">
    <property type="entry name" value="PHOSPHATIDYLINOSITOL-4-PHOSPHATE 5-KINASE"/>
    <property type="match status" value="1"/>
</dbReference>
<evidence type="ECO:0000256" key="4">
    <source>
        <dbReference type="ARBA" id="ARBA00022741"/>
    </source>
</evidence>
<keyword evidence="11" id="KW-1185">Reference proteome</keyword>
<dbReference type="Gene3D" id="3.30.800.10">
    <property type="entry name" value="Phosphatidylinositol Phosphate Kinase II Beta"/>
    <property type="match status" value="1"/>
</dbReference>
<dbReference type="Pfam" id="PF02493">
    <property type="entry name" value="MORN"/>
    <property type="match status" value="7"/>
</dbReference>
<dbReference type="SMART" id="SM00330">
    <property type="entry name" value="PIPKc"/>
    <property type="match status" value="1"/>
</dbReference>
<keyword evidence="2 7" id="KW-0808">Transferase</keyword>
<dbReference type="SMART" id="SM00698">
    <property type="entry name" value="MORN"/>
    <property type="match status" value="8"/>
</dbReference>
<accession>A0A5N6N894</accession>
<keyword evidence="5 7" id="KW-0418">Kinase</keyword>
<gene>
    <name evidence="10" type="ORF">E3N88_26165</name>
</gene>
<dbReference type="GO" id="GO:0005886">
    <property type="term" value="C:plasma membrane"/>
    <property type="evidence" value="ECO:0007669"/>
    <property type="project" value="TreeGrafter"/>
</dbReference>
<evidence type="ECO:0000256" key="5">
    <source>
        <dbReference type="ARBA" id="ARBA00022777"/>
    </source>
</evidence>
<dbReference type="InterPro" id="IPR027484">
    <property type="entry name" value="PInositol-4-P-5-kinase_N"/>
</dbReference>
<dbReference type="AlphaFoldDB" id="A0A5N6N894"/>
<proteinExistence type="predicted"/>
<evidence type="ECO:0000256" key="8">
    <source>
        <dbReference type="SAM" id="MobiDB-lite"/>
    </source>
</evidence>
<evidence type="ECO:0000313" key="11">
    <source>
        <dbReference type="Proteomes" id="UP000326396"/>
    </source>
</evidence>
<sequence length="686" mass="77939">MSNALVDILKATEKNIKRSSSFARKGAISIFRTMSVAHVDDEASSDGEACHTEKIFSNGDIYIGQWAADNPHGNGKYLWSDGCMYFGEWHRGNIYGKGRFNWPSGATYEGQFNNGYMNGEGTFTGSLNDTYRGAWVMNRKQGKGTQSYANGDHYEGEWKRGFHDAQGKYQWYNGHQYIGQWRNGKMNGNGTMIWANGNRYDGCWEDGLPKGNGTFHWQDGSFYAGVWSRDQKEQTGKFYPANSINPHDDWDPHQLFSVEMGECLICDGENISIFPSDKVFLWSNSEEKPPPRKSLSNRMSVDGRLSNGDNLKDGNSRNAVFDRSLKTMLQPAKRQGVTICKGHKNYELMLNLQLGIRHSVGRPAPAKSLKLKPTAFDTRQKLWTKFPPEGSKHTPPHQSCDFKWKDYCPLVFRTLRKLFNVDPADYMLSICGNDALRELSSPGKSGSFFYLTHDDKYMIKTMKKSEVKVLKRMLPAYFEHVKSFENTLVTKFFGLHCVKLSGPIQKKVRFVIMGNLLCTKVPIHRRYDLKGSSHGRITDKPETEIDANTTLKDLDLQFIFRLRKDWFQEFWSQVNKDCDFLEQERIMDYSLLVGISFQGSDRDAAEGRSEHDSIGTTPRLSTDTNVVLNPARGACVRLGINMPSRVEFTVRKEEEGGTTNVDVEEDDGGNLSAIEILIKDETIPFD</sequence>
<keyword evidence="3" id="KW-0677">Repeat</keyword>
<evidence type="ECO:0000256" key="2">
    <source>
        <dbReference type="ARBA" id="ARBA00022679"/>
    </source>
</evidence>
<dbReference type="Proteomes" id="UP000326396">
    <property type="component" value="Linkage Group LG3"/>
</dbReference>
<dbReference type="PIRSF" id="PIRSF037274">
    <property type="entry name" value="PIP5K_plant_prd"/>
    <property type="match status" value="1"/>
</dbReference>
<name>A0A5N6N894_9ASTR</name>
<keyword evidence="6 7" id="KW-0067">ATP-binding</keyword>
<keyword evidence="4 7" id="KW-0547">Nucleotide-binding</keyword>
<dbReference type="Pfam" id="PF01504">
    <property type="entry name" value="PIP5K"/>
    <property type="match status" value="1"/>
</dbReference>
<dbReference type="SUPFAM" id="SSF56104">
    <property type="entry name" value="SAICAR synthase-like"/>
    <property type="match status" value="1"/>
</dbReference>
<dbReference type="EMBL" id="SZYD01000013">
    <property type="protein sequence ID" value="KAD4385996.1"/>
    <property type="molecule type" value="Genomic_DNA"/>
</dbReference>
<feature type="region of interest" description="Disordered" evidence="8">
    <location>
        <begin position="284"/>
        <end position="317"/>
    </location>
</feature>
<dbReference type="GO" id="GO:0016308">
    <property type="term" value="F:1-phosphatidylinositol-4-phosphate 5-kinase activity"/>
    <property type="evidence" value="ECO:0007669"/>
    <property type="project" value="UniProtKB-EC"/>
</dbReference>
<evidence type="ECO:0000256" key="7">
    <source>
        <dbReference type="PROSITE-ProRule" id="PRU00781"/>
    </source>
</evidence>
<dbReference type="CDD" id="cd17302">
    <property type="entry name" value="PIPKc_AtPIP5K_like"/>
    <property type="match status" value="1"/>
</dbReference>
<dbReference type="InterPro" id="IPR002498">
    <property type="entry name" value="PInositol-4-P-4/5-kinase_core"/>
</dbReference>
<evidence type="ECO:0000256" key="3">
    <source>
        <dbReference type="ARBA" id="ARBA00022737"/>
    </source>
</evidence>
<dbReference type="Gene3D" id="2.20.110.10">
    <property type="entry name" value="Histone H3 K4-specific methyltransferase SET7/9 N-terminal domain"/>
    <property type="match status" value="2"/>
</dbReference>
<dbReference type="GO" id="GO:0046854">
    <property type="term" value="P:phosphatidylinositol phosphate biosynthetic process"/>
    <property type="evidence" value="ECO:0007669"/>
    <property type="project" value="TreeGrafter"/>
</dbReference>
<dbReference type="OrthoDB" id="70770at2759"/>
<reference evidence="10 11" key="1">
    <citation type="submission" date="2019-05" db="EMBL/GenBank/DDBJ databases">
        <title>Mikania micrantha, genome provides insights into the molecular mechanism of rapid growth.</title>
        <authorList>
            <person name="Liu B."/>
        </authorList>
    </citation>
    <scope>NUCLEOTIDE SEQUENCE [LARGE SCALE GENOMIC DNA]</scope>
    <source>
        <strain evidence="10">NLD-2019</strain>
        <tissue evidence="10">Leaf</tissue>
    </source>
</reference>
<dbReference type="InterPro" id="IPR003409">
    <property type="entry name" value="MORN"/>
</dbReference>
<dbReference type="InterPro" id="IPR017163">
    <property type="entry name" value="PIno-4-P-5_kinase_pln"/>
</dbReference>
<dbReference type="PANTHER" id="PTHR23086:SF113">
    <property type="entry name" value="PHOSPHATIDYLINOSITOL 4-PHOSPHATE 5-KINASE 6"/>
    <property type="match status" value="1"/>
</dbReference>
<dbReference type="SUPFAM" id="SSF82185">
    <property type="entry name" value="Histone H3 K4-specific methyltransferase SET7/9 N-terminal domain"/>
    <property type="match status" value="2"/>
</dbReference>
<evidence type="ECO:0000256" key="6">
    <source>
        <dbReference type="ARBA" id="ARBA00022840"/>
    </source>
</evidence>
<dbReference type="EC" id="2.7.1.68" evidence="1"/>
<dbReference type="FunFam" id="3.30.800.10:FF:000003">
    <property type="entry name" value="Phosphatidylinositol 4-phosphate 5-kinase"/>
    <property type="match status" value="1"/>
</dbReference>
<comment type="caution">
    <text evidence="10">The sequence shown here is derived from an EMBL/GenBank/DDBJ whole genome shotgun (WGS) entry which is preliminary data.</text>
</comment>
<dbReference type="Gene3D" id="3.30.810.10">
    <property type="entry name" value="2-Layer Sandwich"/>
    <property type="match status" value="1"/>
</dbReference>
<protein>
    <recommendedName>
        <fullName evidence="1">1-phosphatidylinositol-4-phosphate 5-kinase</fullName>
        <ecNumber evidence="1">2.7.1.68</ecNumber>
    </recommendedName>
</protein>
<feature type="domain" description="PIPK" evidence="9">
    <location>
        <begin position="342"/>
        <end position="686"/>
    </location>
</feature>
<evidence type="ECO:0000313" key="10">
    <source>
        <dbReference type="EMBL" id="KAD4385996.1"/>
    </source>
</evidence>
<dbReference type="GO" id="GO:0005524">
    <property type="term" value="F:ATP binding"/>
    <property type="evidence" value="ECO:0007669"/>
    <property type="project" value="UniProtKB-UniRule"/>
</dbReference>
<evidence type="ECO:0000256" key="1">
    <source>
        <dbReference type="ARBA" id="ARBA00012172"/>
    </source>
</evidence>
<dbReference type="PROSITE" id="PS51455">
    <property type="entry name" value="PIPK"/>
    <property type="match status" value="1"/>
</dbReference>
<evidence type="ECO:0000259" key="9">
    <source>
        <dbReference type="PROSITE" id="PS51455"/>
    </source>
</evidence>
<dbReference type="InterPro" id="IPR023610">
    <property type="entry name" value="PInositol-4/5-P-5/4-kinase"/>
</dbReference>